<protein>
    <submittedName>
        <fullName evidence="1">Uncharacterized protein</fullName>
    </submittedName>
</protein>
<name>A0A0L0P0F1_CANAR</name>
<organism evidence="1 2">
    <name type="scientific">Candidozyma auris</name>
    <name type="common">Yeast</name>
    <name type="synonym">Candida auris</name>
    <dbReference type="NCBI Taxonomy" id="498019"/>
    <lineage>
        <taxon>Eukaryota</taxon>
        <taxon>Fungi</taxon>
        <taxon>Dikarya</taxon>
        <taxon>Ascomycota</taxon>
        <taxon>Saccharomycotina</taxon>
        <taxon>Pichiomycetes</taxon>
        <taxon>Metschnikowiaceae</taxon>
        <taxon>Candidozyma</taxon>
    </lineage>
</organism>
<accession>A0A0L0P0F1</accession>
<sequence>MEVLLFDSDLQLTHTVRVIELDKKKGGDFKKNGRLLKSEDSNSL</sequence>
<reference evidence="2" key="1">
    <citation type="journal article" date="2015" name="BMC Genomics">
        <title>Draft genome of a commonly misdiagnosed multidrug resistant pathogen Candida auris.</title>
        <authorList>
            <person name="Chatterjee S."/>
            <person name="Alampalli S.V."/>
            <person name="Nageshan R.K."/>
            <person name="Chettiar S.T."/>
            <person name="Joshi S."/>
            <person name="Tatu U.S."/>
        </authorList>
    </citation>
    <scope>NUCLEOTIDE SEQUENCE [LARGE SCALE GENOMIC DNA]</scope>
    <source>
        <strain evidence="2">6684</strain>
    </source>
</reference>
<proteinExistence type="predicted"/>
<dbReference type="Proteomes" id="UP000037122">
    <property type="component" value="Unassembled WGS sequence"/>
</dbReference>
<dbReference type="EMBL" id="LGST01000021">
    <property type="protein sequence ID" value="KND99753.1"/>
    <property type="molecule type" value="Genomic_DNA"/>
</dbReference>
<evidence type="ECO:0000313" key="1">
    <source>
        <dbReference type="EMBL" id="KND99753.1"/>
    </source>
</evidence>
<gene>
    <name evidence="1" type="ORF">QG37_03166</name>
</gene>
<dbReference type="AlphaFoldDB" id="A0A0L0P0F1"/>
<comment type="caution">
    <text evidence="1">The sequence shown here is derived from an EMBL/GenBank/DDBJ whole genome shotgun (WGS) entry which is preliminary data.</text>
</comment>
<evidence type="ECO:0000313" key="2">
    <source>
        <dbReference type="Proteomes" id="UP000037122"/>
    </source>
</evidence>